<proteinExistence type="predicted"/>
<organism evidence="1">
    <name type="scientific">uncultured Avibacterium sp</name>
    <dbReference type="NCBI Taxonomy" id="1936169"/>
    <lineage>
        <taxon>Bacteria</taxon>
        <taxon>Pseudomonadati</taxon>
        <taxon>Pseudomonadota</taxon>
        <taxon>Gammaproteobacteria</taxon>
        <taxon>Pasteurellales</taxon>
        <taxon>Pasteurellaceae</taxon>
        <taxon>Avibacterium</taxon>
        <taxon>environmental samples</taxon>
    </lineage>
</organism>
<accession>A0A486XES6</accession>
<reference evidence="1" key="1">
    <citation type="submission" date="2019-03" db="EMBL/GenBank/DDBJ databases">
        <authorList>
            <consortium name="Pathogen Informatics"/>
        </authorList>
    </citation>
    <scope>NUCLEOTIDE SEQUENCE</scope>
    <source>
        <strain evidence="1">Unknown</strain>
    </source>
</reference>
<gene>
    <name evidence="1" type="ORF">NCTC4101_02331</name>
</gene>
<dbReference type="EMBL" id="CAAHDN010000018">
    <property type="protein sequence ID" value="VGM96894.1"/>
    <property type="molecule type" value="Genomic_DNA"/>
</dbReference>
<dbReference type="AlphaFoldDB" id="A0A486XES6"/>
<sequence>MISLVLIPFVQGNVFRREVRTQARLEYVGLNPFRTGQCLSTADDDFFFLTQ</sequence>
<name>A0A486XES6_9PAST</name>
<evidence type="ECO:0000313" key="1">
    <source>
        <dbReference type="EMBL" id="VGM96894.1"/>
    </source>
</evidence>
<protein>
    <submittedName>
        <fullName evidence="1">Uncharacterized protein</fullName>
    </submittedName>
</protein>